<name>A0ABT8S959_9BURK</name>
<organism evidence="4 5">
    <name type="scientific">Variovorax ginsengisoli</name>
    <dbReference type="NCBI Taxonomy" id="363844"/>
    <lineage>
        <taxon>Bacteria</taxon>
        <taxon>Pseudomonadati</taxon>
        <taxon>Pseudomonadota</taxon>
        <taxon>Betaproteobacteria</taxon>
        <taxon>Burkholderiales</taxon>
        <taxon>Comamonadaceae</taxon>
        <taxon>Variovorax</taxon>
    </lineage>
</organism>
<dbReference type="InterPro" id="IPR050595">
    <property type="entry name" value="Bact_response_regulator"/>
</dbReference>
<comment type="caution">
    <text evidence="4">The sequence shown here is derived from an EMBL/GenBank/DDBJ whole genome shotgun (WGS) entry which is preliminary data.</text>
</comment>
<proteinExistence type="predicted"/>
<dbReference type="PANTHER" id="PTHR44591:SF25">
    <property type="entry name" value="CHEMOTAXIS TWO-COMPONENT RESPONSE REGULATOR"/>
    <property type="match status" value="1"/>
</dbReference>
<evidence type="ECO:0000313" key="4">
    <source>
        <dbReference type="EMBL" id="MDO1534844.1"/>
    </source>
</evidence>
<feature type="modified residue" description="4-aspartylphosphate" evidence="2">
    <location>
        <position position="54"/>
    </location>
</feature>
<dbReference type="SUPFAM" id="SSF52172">
    <property type="entry name" value="CheY-like"/>
    <property type="match status" value="1"/>
</dbReference>
<keyword evidence="1 2" id="KW-0597">Phosphoprotein</keyword>
<accession>A0ABT8S959</accession>
<evidence type="ECO:0000256" key="2">
    <source>
        <dbReference type="PROSITE-ProRule" id="PRU00169"/>
    </source>
</evidence>
<dbReference type="Pfam" id="PF00072">
    <property type="entry name" value="Response_reg"/>
    <property type="match status" value="1"/>
</dbReference>
<evidence type="ECO:0000256" key="1">
    <source>
        <dbReference type="ARBA" id="ARBA00022553"/>
    </source>
</evidence>
<dbReference type="SMART" id="SM00448">
    <property type="entry name" value="REC"/>
    <property type="match status" value="1"/>
</dbReference>
<dbReference type="RefSeq" id="WP_301812606.1">
    <property type="nucleotide sequence ID" value="NZ_JAUJZH010000016.1"/>
</dbReference>
<dbReference type="PROSITE" id="PS50110">
    <property type="entry name" value="RESPONSE_REGULATORY"/>
    <property type="match status" value="1"/>
</dbReference>
<keyword evidence="5" id="KW-1185">Reference proteome</keyword>
<gene>
    <name evidence="4" type="ORF">Q2T77_21355</name>
</gene>
<protein>
    <submittedName>
        <fullName evidence="4">Response regulator</fullName>
    </submittedName>
</protein>
<feature type="domain" description="Response regulatory" evidence="3">
    <location>
        <begin position="5"/>
        <end position="119"/>
    </location>
</feature>
<sequence length="188" mass="20370">MSQATVFVVDDDAACRDSVRELVSAAGLSVAVFSSAVEFLTAFDATWQGCLILDLHMPRMNGRVLQQRLHELGIHMPIVFISGSVDIPTAFQAIRDGAVDFLQKPYPENKLLDAIDKALRRDPPEACRRLKLAVGPDKPVGGVERPLLAVGGGSLCDARSQPGEGRMFAWQSSFCRRIHQAKAAIAIG</sequence>
<dbReference type="EMBL" id="JAUKVY010000016">
    <property type="protein sequence ID" value="MDO1534844.1"/>
    <property type="molecule type" value="Genomic_DNA"/>
</dbReference>
<evidence type="ECO:0000313" key="5">
    <source>
        <dbReference type="Proteomes" id="UP001169027"/>
    </source>
</evidence>
<dbReference type="InterPro" id="IPR011006">
    <property type="entry name" value="CheY-like_superfamily"/>
</dbReference>
<dbReference type="Proteomes" id="UP001169027">
    <property type="component" value="Unassembled WGS sequence"/>
</dbReference>
<reference evidence="4" key="1">
    <citation type="submission" date="2023-06" db="EMBL/GenBank/DDBJ databases">
        <authorList>
            <person name="Jiang Y."/>
            <person name="Liu Q."/>
        </authorList>
    </citation>
    <scope>NUCLEOTIDE SEQUENCE</scope>
    <source>
        <strain evidence="4">CGMCC 1.12090</strain>
    </source>
</reference>
<dbReference type="PANTHER" id="PTHR44591">
    <property type="entry name" value="STRESS RESPONSE REGULATOR PROTEIN 1"/>
    <property type="match status" value="1"/>
</dbReference>
<dbReference type="Gene3D" id="3.40.50.2300">
    <property type="match status" value="1"/>
</dbReference>
<dbReference type="InterPro" id="IPR001789">
    <property type="entry name" value="Sig_transdc_resp-reg_receiver"/>
</dbReference>
<evidence type="ECO:0000259" key="3">
    <source>
        <dbReference type="PROSITE" id="PS50110"/>
    </source>
</evidence>